<feature type="chain" id="PRO_5046444674" evidence="6">
    <location>
        <begin position="20"/>
        <end position="559"/>
    </location>
</feature>
<evidence type="ECO:0000256" key="2">
    <source>
        <dbReference type="ARBA" id="ARBA00022512"/>
    </source>
</evidence>
<keyword evidence="8" id="KW-1185">Reference proteome</keyword>
<dbReference type="RefSeq" id="WP_204657358.1">
    <property type="nucleotide sequence ID" value="NZ_CP056775.1"/>
</dbReference>
<feature type="signal peptide" evidence="6">
    <location>
        <begin position="1"/>
        <end position="19"/>
    </location>
</feature>
<dbReference type="InterPro" id="IPR051648">
    <property type="entry name" value="CWI-Assembly_Regulator"/>
</dbReference>
<name>A0ABX7I9D2_9BACT</name>
<evidence type="ECO:0000256" key="6">
    <source>
        <dbReference type="SAM" id="SignalP"/>
    </source>
</evidence>
<evidence type="ECO:0000313" key="8">
    <source>
        <dbReference type="Proteomes" id="UP000612680"/>
    </source>
</evidence>
<evidence type="ECO:0000256" key="1">
    <source>
        <dbReference type="ARBA" id="ARBA00004191"/>
    </source>
</evidence>
<keyword evidence="3" id="KW-0964">Secreted</keyword>
<evidence type="ECO:0000313" key="7">
    <source>
        <dbReference type="EMBL" id="QRR02423.1"/>
    </source>
</evidence>
<accession>A0ABX7I9D2</accession>
<evidence type="ECO:0000256" key="4">
    <source>
        <dbReference type="ARBA" id="ARBA00022729"/>
    </source>
</evidence>
<dbReference type="EMBL" id="CP056775">
    <property type="protein sequence ID" value="QRR02423.1"/>
    <property type="molecule type" value="Genomic_DNA"/>
</dbReference>
<organism evidence="7 8">
    <name type="scientific">Dyadobacter sandarakinus</name>
    <dbReference type="NCBI Taxonomy" id="2747268"/>
    <lineage>
        <taxon>Bacteria</taxon>
        <taxon>Pseudomonadati</taxon>
        <taxon>Bacteroidota</taxon>
        <taxon>Cytophagia</taxon>
        <taxon>Cytophagales</taxon>
        <taxon>Spirosomataceae</taxon>
        <taxon>Dyadobacter</taxon>
    </lineage>
</organism>
<dbReference type="SUPFAM" id="SSF52058">
    <property type="entry name" value="L domain-like"/>
    <property type="match status" value="3"/>
</dbReference>
<keyword evidence="5" id="KW-0325">Glycoprotein</keyword>
<comment type="subcellular location">
    <subcellularLocation>
        <location evidence="1">Secreted</location>
        <location evidence="1">Cell wall</location>
    </subcellularLocation>
</comment>
<evidence type="ECO:0000256" key="3">
    <source>
        <dbReference type="ARBA" id="ARBA00022525"/>
    </source>
</evidence>
<gene>
    <name evidence="7" type="ORF">HWI92_16650</name>
</gene>
<dbReference type="Proteomes" id="UP000612680">
    <property type="component" value="Chromosome"/>
</dbReference>
<reference evidence="7 8" key="1">
    <citation type="submission" date="2020-06" db="EMBL/GenBank/DDBJ databases">
        <title>Dyadobacter sandarakinus sp. nov., isolated from the soil of the Arctic Yellow River Station.</title>
        <authorList>
            <person name="Zhang Y."/>
            <person name="Peng F."/>
        </authorList>
    </citation>
    <scope>NUCLEOTIDE SEQUENCE [LARGE SCALE GENOMIC DNA]</scope>
    <source>
        <strain evidence="7 8">Q3-56</strain>
    </source>
</reference>
<dbReference type="InterPro" id="IPR036941">
    <property type="entry name" value="Rcpt_L-dom_sf"/>
</dbReference>
<evidence type="ECO:0000256" key="5">
    <source>
        <dbReference type="ARBA" id="ARBA00023180"/>
    </source>
</evidence>
<proteinExistence type="predicted"/>
<dbReference type="NCBIfam" id="TIGR04183">
    <property type="entry name" value="Por_Secre_tail"/>
    <property type="match status" value="1"/>
</dbReference>
<keyword evidence="2" id="KW-0134">Cell wall</keyword>
<dbReference type="PANTHER" id="PTHR31018">
    <property type="entry name" value="SPORULATION-SPECIFIC PROTEIN-RELATED"/>
    <property type="match status" value="1"/>
</dbReference>
<protein>
    <submittedName>
        <fullName evidence="7">T9SS type A sorting domain-containing protein</fullName>
    </submittedName>
</protein>
<sequence length="559" mass="60066">MKATLLVLTLLSWAGMLSAQCPDRDIVLETQSAVNNFSTTYPGCTALKASLVIREDDISNLQGLQGITSIAGDLAINDNATLPNLLGLETLQTIGGSLYTYNTALTNLSGLENLTAIGMDLTVNTSPRLTTLAALKNLRSIGRNIDLYDLGLINLDGLENITSVKGSVFLNTLHELTSIQGFASLGDIDGSLSILGVSKLEDLAGLEKLDSIGSTIPGPSIYQGSLTIMDAPVTGLQGLKSLVFVAQDLIFNQTALPDLKGLDSLSTLLGSLDLTKNALLENVNGLEQLSSIGENLTLTQNPLLSNLTGLKNLVSIGARNQGLVSRFLTITENPQLATCSLLPVCNYQQEQGEDFMLIEGNAPGCASYNDVYYACLALPVTLQNFDAAAREEHVLLQWTTVSEINTKQFEVQHSLDAKSWKKLGIVSAQGKSSVVQKYSFSHEQPLPGSNMYRLKMVDLDGSFAYSSIANVHFKPSVQLVVFPNPVSSKLFMHGINHSEVREVELYTQAGKLIHRGAYDHQKGINVENLSGGLHFARVVLANGQVVSARIHKEKGAGNH</sequence>
<dbReference type="Gene3D" id="3.80.20.20">
    <property type="entry name" value="Receptor L-domain"/>
    <property type="match status" value="3"/>
</dbReference>
<dbReference type="PANTHER" id="PTHR31018:SF3">
    <property type="entry name" value="RECEPTOR PROTEIN-TYROSINE KINASE"/>
    <property type="match status" value="1"/>
</dbReference>
<keyword evidence="4 6" id="KW-0732">Signal</keyword>
<dbReference type="InterPro" id="IPR026444">
    <property type="entry name" value="Secre_tail"/>
</dbReference>